<evidence type="ECO:0000313" key="12">
    <source>
        <dbReference type="Proteomes" id="UP000577419"/>
    </source>
</evidence>
<reference evidence="10" key="1">
    <citation type="journal article" date="2020" name="bioRxiv">
        <title>A rank-normalized archaeal taxonomy based on genome phylogeny resolves widespread incomplete and uneven classifications.</title>
        <authorList>
            <person name="Rinke C."/>
            <person name="Chuvochina M."/>
            <person name="Mussig A.J."/>
            <person name="Chaumeil P.-A."/>
            <person name="Waite D.W."/>
            <person name="Whitman W.B."/>
            <person name="Parks D.H."/>
            <person name="Hugenholtz P."/>
        </authorList>
    </citation>
    <scope>NUCLEOTIDE SEQUENCE</scope>
    <source>
        <strain evidence="10">UBA10011</strain>
    </source>
</reference>
<proteinExistence type="inferred from homology"/>
<evidence type="ECO:0000256" key="1">
    <source>
        <dbReference type="ARBA" id="ARBA00004852"/>
    </source>
</evidence>
<accession>A0A7J4IVN2</accession>
<dbReference type="Pfam" id="PF02729">
    <property type="entry name" value="OTCace_N"/>
    <property type="match status" value="1"/>
</dbReference>
<comment type="subunit">
    <text evidence="7">Heterooligomer of catalytic and regulatory chains.</text>
</comment>
<evidence type="ECO:0000313" key="11">
    <source>
        <dbReference type="EMBL" id="MBS3059225.1"/>
    </source>
</evidence>
<feature type="binding site" evidence="7">
    <location>
        <position position="53"/>
    </location>
    <ligand>
        <name>carbamoyl phosphate</name>
        <dbReference type="ChEBI" id="CHEBI:58228"/>
    </ligand>
</feature>
<evidence type="ECO:0000256" key="7">
    <source>
        <dbReference type="HAMAP-Rule" id="MF_00001"/>
    </source>
</evidence>
<dbReference type="PRINTS" id="PR00101">
    <property type="entry name" value="ATCASE"/>
</dbReference>
<dbReference type="InterPro" id="IPR006130">
    <property type="entry name" value="Asp/Orn_carbamoylTrfase"/>
</dbReference>
<evidence type="ECO:0000256" key="4">
    <source>
        <dbReference type="ARBA" id="ARBA00022975"/>
    </source>
</evidence>
<dbReference type="InterPro" id="IPR036901">
    <property type="entry name" value="Asp/Orn_carbamoylTrfase_sf"/>
</dbReference>
<evidence type="ECO:0000313" key="10">
    <source>
        <dbReference type="EMBL" id="HIH08870.1"/>
    </source>
</evidence>
<protein>
    <recommendedName>
        <fullName evidence="7">Aspartate carbamoyltransferase</fullName>
        <ecNumber evidence="7">2.1.3.2</ecNumber>
    </recommendedName>
    <alternativeName>
        <fullName evidence="7">Aspartate transcarbamylase</fullName>
        <shortName evidence="7">ATCase</shortName>
    </alternativeName>
</protein>
<gene>
    <name evidence="7 10" type="primary">pyrB</name>
    <name evidence="10" type="ORF">HA237_05890</name>
    <name evidence="11" type="ORF">J4224_02245</name>
</gene>
<dbReference type="Proteomes" id="UP000577419">
    <property type="component" value="Unassembled WGS sequence"/>
</dbReference>
<dbReference type="PRINTS" id="PR00100">
    <property type="entry name" value="AOTCASE"/>
</dbReference>
<dbReference type="AlphaFoldDB" id="A0A7J4IVN2"/>
<dbReference type="FunFam" id="3.40.50.1370:FF:000001">
    <property type="entry name" value="Aspartate carbamoyltransferase"/>
    <property type="match status" value="1"/>
</dbReference>
<dbReference type="NCBIfam" id="TIGR00670">
    <property type="entry name" value="asp_carb_tr"/>
    <property type="match status" value="1"/>
</dbReference>
<dbReference type="EMBL" id="DUFG01000028">
    <property type="protein sequence ID" value="HIH08870.1"/>
    <property type="molecule type" value="Genomic_DNA"/>
</dbReference>
<dbReference type="HAMAP" id="MF_00001">
    <property type="entry name" value="Asp_carb_tr"/>
    <property type="match status" value="1"/>
</dbReference>
<comment type="caution">
    <text evidence="10">The sequence shown here is derived from an EMBL/GenBank/DDBJ whole genome shotgun (WGS) entry which is preliminary data.</text>
</comment>
<feature type="binding site" evidence="7">
    <location>
        <position position="102"/>
    </location>
    <ligand>
        <name>carbamoyl phosphate</name>
        <dbReference type="ChEBI" id="CHEBI:58228"/>
    </ligand>
</feature>
<evidence type="ECO:0000256" key="2">
    <source>
        <dbReference type="ARBA" id="ARBA00008896"/>
    </source>
</evidence>
<dbReference type="InterPro" id="IPR002082">
    <property type="entry name" value="Asp_carbamoyltransf"/>
</dbReference>
<dbReference type="GO" id="GO:0016597">
    <property type="term" value="F:amino acid binding"/>
    <property type="evidence" value="ECO:0007669"/>
    <property type="project" value="InterPro"/>
</dbReference>
<feature type="binding site" evidence="7">
    <location>
        <position position="133"/>
    </location>
    <ligand>
        <name>carbamoyl phosphate</name>
        <dbReference type="ChEBI" id="CHEBI:58228"/>
    </ligand>
</feature>
<dbReference type="PANTHER" id="PTHR45753:SF6">
    <property type="entry name" value="ASPARTATE CARBAMOYLTRANSFERASE"/>
    <property type="match status" value="1"/>
</dbReference>
<dbReference type="EC" id="2.1.3.2" evidence="7"/>
<dbReference type="EMBL" id="JAGVWF010000030">
    <property type="protein sequence ID" value="MBS3059225.1"/>
    <property type="molecule type" value="Genomic_DNA"/>
</dbReference>
<dbReference type="NCBIfam" id="NF002032">
    <property type="entry name" value="PRK00856.1"/>
    <property type="match status" value="1"/>
</dbReference>
<keyword evidence="3 7" id="KW-0808">Transferase</keyword>
<comment type="function">
    <text evidence="5 7">Catalyzes the condensation of carbamoyl phosphate and aspartate to form carbamoyl aspartate and inorganic phosphate, the committed step in the de novo pyrimidine nucleotide biosynthesis pathway.</text>
</comment>
<evidence type="ECO:0000256" key="5">
    <source>
        <dbReference type="ARBA" id="ARBA00043884"/>
    </source>
</evidence>
<feature type="binding site" evidence="7">
    <location>
        <position position="163"/>
    </location>
    <ligand>
        <name>L-aspartate</name>
        <dbReference type="ChEBI" id="CHEBI:29991"/>
    </ligand>
</feature>
<dbReference type="PANTHER" id="PTHR45753">
    <property type="entry name" value="ORNITHINE CARBAMOYLTRANSFERASE, MITOCHONDRIAL"/>
    <property type="match status" value="1"/>
</dbReference>
<name>A0A7J4IVN2_9ARCH</name>
<dbReference type="Pfam" id="PF00185">
    <property type="entry name" value="OTCace"/>
    <property type="match status" value="1"/>
</dbReference>
<dbReference type="Gene3D" id="3.40.50.1370">
    <property type="entry name" value="Aspartate/ornithine carbamoyltransferase"/>
    <property type="match status" value="2"/>
</dbReference>
<reference evidence="11" key="3">
    <citation type="submission" date="2021-05" db="EMBL/GenBank/DDBJ databases">
        <title>Protein family content uncovers lineage relationships and bacterial pathway maintenance mechanisms in DPANN archaea.</title>
        <authorList>
            <person name="Castelle C.J."/>
            <person name="Meheust R."/>
            <person name="Jaffe A.L."/>
            <person name="Seitz K."/>
            <person name="Gong X."/>
            <person name="Baker B.J."/>
            <person name="Banfield J.F."/>
        </authorList>
    </citation>
    <scope>NUCLEOTIDE SEQUENCE</scope>
    <source>
        <strain evidence="11">RIFCSPHIGHO2_01_FULL_GW2011_AR10_43_9</strain>
    </source>
</reference>
<dbReference type="GO" id="GO:0044205">
    <property type="term" value="P:'de novo' UMP biosynthetic process"/>
    <property type="evidence" value="ECO:0007669"/>
    <property type="project" value="UniProtKB-UniRule"/>
</dbReference>
<dbReference type="GO" id="GO:0006520">
    <property type="term" value="P:amino acid metabolic process"/>
    <property type="evidence" value="ECO:0007669"/>
    <property type="project" value="InterPro"/>
</dbReference>
<keyword evidence="4 7" id="KW-0665">Pyrimidine biosynthesis</keyword>
<feature type="binding site" evidence="7">
    <location>
        <position position="81"/>
    </location>
    <ligand>
        <name>L-aspartate</name>
        <dbReference type="ChEBI" id="CHEBI:29991"/>
    </ligand>
</feature>
<sequence>MTDVVSIADFSRADIEFVLRRAAEMEKTPQSKKEKILHGKTVASLFFEPSTRTRLSFETAIQNLGGKVIGFPEAEVTSGQKGETTSDAIRIIANYADIIVMRHYIEGAARRAAEISSKPIINAGDGSNQHPTQTLLDLYTIKKEFGKIDGLSIGMVGDLKYGRTVHSLAYALALFKEIKLYLIAPDSLKMPRHIIEDIKGRVAVHETSDLNKFLPEVDILYATRIQKERFPDAVEYEKVKNVYIIRKKTLQNTKKGFRIMHPLPRVNEISTDLDDTEAAIYFKQAANGIPIREAILSILAGAKKK</sequence>
<dbReference type="InterPro" id="IPR006131">
    <property type="entry name" value="Asp_carbamoyltransf_Asp/Orn-bd"/>
</dbReference>
<dbReference type="SUPFAM" id="SSF53671">
    <property type="entry name" value="Aspartate/ornithine carbamoyltransferase"/>
    <property type="match status" value="1"/>
</dbReference>
<evidence type="ECO:0000259" key="9">
    <source>
        <dbReference type="Pfam" id="PF02729"/>
    </source>
</evidence>
<comment type="pathway">
    <text evidence="1 7">Pyrimidine metabolism; UMP biosynthesis via de novo pathway; (S)-dihydroorotate from bicarbonate: step 2/3.</text>
</comment>
<evidence type="ECO:0000256" key="6">
    <source>
        <dbReference type="ARBA" id="ARBA00048859"/>
    </source>
</evidence>
<comment type="similarity">
    <text evidence="2 7">Belongs to the aspartate/ornithine carbamoyltransferase superfamily. ATCase family.</text>
</comment>
<organism evidence="10 12">
    <name type="scientific">Candidatus Iainarchaeum sp</name>
    <dbReference type="NCBI Taxonomy" id="3101447"/>
    <lineage>
        <taxon>Archaea</taxon>
        <taxon>Candidatus Iainarchaeota</taxon>
        <taxon>Candidatus Iainarchaeia</taxon>
        <taxon>Candidatus Iainarchaeales</taxon>
        <taxon>Candidatus Iainarchaeaceae</taxon>
        <taxon>Candidatus Iainarchaeum</taxon>
    </lineage>
</organism>
<dbReference type="FunFam" id="3.40.50.1370:FF:000021">
    <property type="entry name" value="Aspartate carbamoyltransferase"/>
    <property type="match status" value="1"/>
</dbReference>
<evidence type="ECO:0000256" key="3">
    <source>
        <dbReference type="ARBA" id="ARBA00022679"/>
    </source>
</evidence>
<feature type="binding site" evidence="7">
    <location>
        <position position="263"/>
    </location>
    <ligand>
        <name>carbamoyl phosphate</name>
        <dbReference type="ChEBI" id="CHEBI:58228"/>
    </ligand>
</feature>
<dbReference type="UniPathway" id="UPA00070">
    <property type="reaction ID" value="UER00116"/>
</dbReference>
<feature type="binding site" evidence="7">
    <location>
        <position position="52"/>
    </location>
    <ligand>
        <name>carbamoyl phosphate</name>
        <dbReference type="ChEBI" id="CHEBI:58228"/>
    </ligand>
</feature>
<dbReference type="GO" id="GO:0004070">
    <property type="term" value="F:aspartate carbamoyltransferase activity"/>
    <property type="evidence" value="ECO:0007669"/>
    <property type="project" value="UniProtKB-UniRule"/>
</dbReference>
<feature type="domain" description="Aspartate/ornithine carbamoyltransferase carbamoyl-P binding" evidence="9">
    <location>
        <begin position="3"/>
        <end position="142"/>
    </location>
</feature>
<comment type="catalytic activity">
    <reaction evidence="6 7">
        <text>carbamoyl phosphate + L-aspartate = N-carbamoyl-L-aspartate + phosphate + H(+)</text>
        <dbReference type="Rhea" id="RHEA:20013"/>
        <dbReference type="ChEBI" id="CHEBI:15378"/>
        <dbReference type="ChEBI" id="CHEBI:29991"/>
        <dbReference type="ChEBI" id="CHEBI:32814"/>
        <dbReference type="ChEBI" id="CHEBI:43474"/>
        <dbReference type="ChEBI" id="CHEBI:58228"/>
        <dbReference type="EC" id="2.1.3.2"/>
    </reaction>
</comment>
<reference evidence="11" key="2">
    <citation type="submission" date="2021-03" db="EMBL/GenBank/DDBJ databases">
        <authorList>
            <person name="Jaffe A."/>
        </authorList>
    </citation>
    <scope>NUCLEOTIDE SEQUENCE</scope>
    <source>
        <strain evidence="11">RIFCSPHIGHO2_01_FULL_GW2011_AR10_43_9</strain>
    </source>
</reference>
<evidence type="ECO:0000259" key="8">
    <source>
        <dbReference type="Pfam" id="PF00185"/>
    </source>
</evidence>
<feature type="binding site" evidence="7">
    <location>
        <position position="264"/>
    </location>
    <ligand>
        <name>carbamoyl phosphate</name>
        <dbReference type="ChEBI" id="CHEBI:58228"/>
    </ligand>
</feature>
<feature type="binding site" evidence="7">
    <location>
        <position position="130"/>
    </location>
    <ligand>
        <name>carbamoyl phosphate</name>
        <dbReference type="ChEBI" id="CHEBI:58228"/>
    </ligand>
</feature>
<feature type="domain" description="Aspartate/ornithine carbamoyltransferase Asp/Orn-binding" evidence="8">
    <location>
        <begin position="149"/>
        <end position="298"/>
    </location>
</feature>
<dbReference type="GO" id="GO:0006207">
    <property type="term" value="P:'de novo' pyrimidine nucleobase biosynthetic process"/>
    <property type="evidence" value="ECO:0007669"/>
    <property type="project" value="InterPro"/>
</dbReference>
<dbReference type="PROSITE" id="PS00097">
    <property type="entry name" value="CARBAMOYLTRANSFERASE"/>
    <property type="match status" value="1"/>
</dbReference>
<dbReference type="Proteomes" id="UP000683213">
    <property type="component" value="Unassembled WGS sequence"/>
</dbReference>
<dbReference type="InterPro" id="IPR006132">
    <property type="entry name" value="Asp/Orn_carbamoyltranf_P-bd"/>
</dbReference>
<feature type="binding site" evidence="7">
    <location>
        <position position="224"/>
    </location>
    <ligand>
        <name>L-aspartate</name>
        <dbReference type="ChEBI" id="CHEBI:29991"/>
    </ligand>
</feature>